<sequence length="644" mass="69300">MTCKTLLITLGLVVANFRWSQGHGYLMDPPARSSMWRENFNTPRNYNDNQLNCGGYFNQWSRNRGKCGICGDPFEQPQPRDNESGGKYGKGVISRTYTQGQEVTFKVMITANHFGWFEFRLCPDGSPTTPVTEACLDRYLLQLADGSGTRFDLGSTRNAVSVGLRLPAGVTCTQCVLQWKWHAGNNNGVNPDMTSCLGCGPQEEFYGCADIAITGNGNNASPTFPNAAVTNPATFAPVQFDTFPTVPNLQARTTQAPNTPRPSTLTVKPTGGFMPITLPTRGPQMASSGSTTGNGILPSSFKPLDPLATIRPITSRPQPTMVVPQTAASIIQTQTPGPHNSILPSSFKPITPRVTFPPVTSIRPQPTMTMPQTTSTTIQTQTPRPSNILPSSFKPITPRITGAPITFRPQPTITVPQTTTLTTQSQTLRPDLPVSFQPITPRPTASPISVKPQTTIILPQFTQVKTTPPHTPCSATSMPTKFQPITPHPTAPLTRAPQTTKASTAVYRPSPTLAPFVPGTASGPFIPLTNTPTQMITNAANPSTQPTTRPFRITFFRPSLTTTKIPTTTPSTTVKPIIFTLGSTTGRPQPAAVGTVAPPPPSLIQGKTCYGINSWAGNKQLDQWCHAQCNTLGGTCPPEFCECV</sequence>
<feature type="chain" id="PRO_5042125381" description="Chitin-binding type-4 domain-containing protein" evidence="2">
    <location>
        <begin position="23"/>
        <end position="644"/>
    </location>
</feature>
<feature type="signal peptide" evidence="2">
    <location>
        <begin position="1"/>
        <end position="22"/>
    </location>
</feature>
<evidence type="ECO:0000313" key="4">
    <source>
        <dbReference type="EMBL" id="KAK3762397.1"/>
    </source>
</evidence>
<accession>A0AAE0Z433</accession>
<comment type="caution">
    <text evidence="4">The sequence shown here is derived from an EMBL/GenBank/DDBJ whole genome shotgun (WGS) entry which is preliminary data.</text>
</comment>
<reference evidence="4" key="1">
    <citation type="journal article" date="2023" name="G3 (Bethesda)">
        <title>A reference genome for the long-term kleptoplast-retaining sea slug Elysia crispata morphotype clarki.</title>
        <authorList>
            <person name="Eastman K.E."/>
            <person name="Pendleton A.L."/>
            <person name="Shaikh M.A."/>
            <person name="Suttiyut T."/>
            <person name="Ogas R."/>
            <person name="Tomko P."/>
            <person name="Gavelis G."/>
            <person name="Widhalm J.R."/>
            <person name="Wisecaver J.H."/>
        </authorList>
    </citation>
    <scope>NUCLEOTIDE SEQUENCE</scope>
    <source>
        <strain evidence="4">ECLA1</strain>
    </source>
</reference>
<keyword evidence="5" id="KW-1185">Reference proteome</keyword>
<organism evidence="4 5">
    <name type="scientific">Elysia crispata</name>
    <name type="common">lettuce slug</name>
    <dbReference type="NCBI Taxonomy" id="231223"/>
    <lineage>
        <taxon>Eukaryota</taxon>
        <taxon>Metazoa</taxon>
        <taxon>Spiralia</taxon>
        <taxon>Lophotrochozoa</taxon>
        <taxon>Mollusca</taxon>
        <taxon>Gastropoda</taxon>
        <taxon>Heterobranchia</taxon>
        <taxon>Euthyneura</taxon>
        <taxon>Panpulmonata</taxon>
        <taxon>Sacoglossa</taxon>
        <taxon>Placobranchoidea</taxon>
        <taxon>Plakobranchidae</taxon>
        <taxon>Elysia</taxon>
    </lineage>
</organism>
<dbReference type="AlphaFoldDB" id="A0AAE0Z433"/>
<dbReference type="Pfam" id="PF03067">
    <property type="entry name" value="LPMO_10"/>
    <property type="match status" value="1"/>
</dbReference>
<evidence type="ECO:0000256" key="1">
    <source>
        <dbReference type="SAM" id="MobiDB-lite"/>
    </source>
</evidence>
<feature type="domain" description="Chitin-binding type-4" evidence="3">
    <location>
        <begin position="23"/>
        <end position="211"/>
    </location>
</feature>
<feature type="region of interest" description="Disordered" evidence="1">
    <location>
        <begin position="357"/>
        <end position="395"/>
    </location>
</feature>
<feature type="region of interest" description="Disordered" evidence="1">
    <location>
        <begin position="417"/>
        <end position="449"/>
    </location>
</feature>
<protein>
    <recommendedName>
        <fullName evidence="3">Chitin-binding type-4 domain-containing protein</fullName>
    </recommendedName>
</protein>
<name>A0AAE0Z433_9GAST</name>
<dbReference type="Proteomes" id="UP001283361">
    <property type="component" value="Unassembled WGS sequence"/>
</dbReference>
<evidence type="ECO:0000259" key="3">
    <source>
        <dbReference type="Pfam" id="PF03067"/>
    </source>
</evidence>
<gene>
    <name evidence="4" type="ORF">RRG08_031978</name>
</gene>
<feature type="compositionally biased region" description="Low complexity" evidence="1">
    <location>
        <begin position="417"/>
        <end position="430"/>
    </location>
</feature>
<dbReference type="InterPro" id="IPR004302">
    <property type="entry name" value="Cellulose/chitin-bd_N"/>
</dbReference>
<evidence type="ECO:0000256" key="2">
    <source>
        <dbReference type="SAM" id="SignalP"/>
    </source>
</evidence>
<feature type="compositionally biased region" description="Low complexity" evidence="1">
    <location>
        <begin position="362"/>
        <end position="386"/>
    </location>
</feature>
<keyword evidence="2" id="KW-0732">Signal</keyword>
<dbReference type="EMBL" id="JAWDGP010004715">
    <property type="protein sequence ID" value="KAK3762397.1"/>
    <property type="molecule type" value="Genomic_DNA"/>
</dbReference>
<feature type="region of interest" description="Disordered" evidence="1">
    <location>
        <begin position="252"/>
        <end position="272"/>
    </location>
</feature>
<evidence type="ECO:0000313" key="5">
    <source>
        <dbReference type="Proteomes" id="UP001283361"/>
    </source>
</evidence>
<feature type="compositionally biased region" description="Polar residues" evidence="1">
    <location>
        <begin position="252"/>
        <end position="267"/>
    </location>
</feature>
<proteinExistence type="predicted"/>